<reference evidence="1" key="1">
    <citation type="submission" date="2021-07" db="EMBL/GenBank/DDBJ databases">
        <title>Draft genome of Mortierella alpina, strain LL118, isolated from an aspen leaf litter sample.</title>
        <authorList>
            <person name="Yang S."/>
            <person name="Vinatzer B.A."/>
        </authorList>
    </citation>
    <scope>NUCLEOTIDE SEQUENCE</scope>
    <source>
        <strain evidence="1">LL118</strain>
    </source>
</reference>
<sequence length="846" mass="93249">MANLHSFTSALTREQVNGGATEDQHIMEADKSAMAAAGRQHSVKNENEKQSLGRALLVLFQASRTALRKAMADLQSENVVSAALRSLIRYVEPVDTKEPTSDSVLRMQEVYRPLMDKIIKRSDDRAKKTALALLDWLMMDYPHGNLFAHGISEDLTPQNDKKRKLAVLIAMEHALHTWHKLRSTPKEASTEYNSLTDSSRGIIEASEQASEAFCDARILSRWISLLAVIVHEDGAVASDGTISMTRLTVLALDICIALSGILADKTLRDIEAKEATRKPAIVMQDETESKDLEDPPSCRQYFESSMSSVSAALKDLKAWNVRGNPLVIAGLEDTLDINTQFNKARGSATSRRSHSTTKSFCKTWMVISSALCHRGSFTSSAAVIEHVQQCLQMDIPSSTKLVTSCLVVGFSNPSESIDQPLQIPEQLTTPFLRLINTMSVHDGPARKRAALSMQAVLLNTMSEPDFKGIKEQVASILDEHSELSPSAIELVSKYTATFPGTMISELIKHLQPTKNSLLALGDLGSVLTTRNAVHVVEVLAEDDFFVAAQSKEVEDQMIDLEDAVVELLQDKDIIIRMTASQIVAALDPTKIVNKFAPELNSLTNDVRSSAELVLLESMLFQRKDGSLGDGFGAFLSYIRGVFHSNLLPKEPSSKVKSPSQLLFKTQSNSTKTLDPESTRLLECLFRVLRKLGESIPSSLWPSFVDRLVTKTHGSPRDQVWIRIWNELAPSIVNSGEAILALSTRMLEMMEQQGTLTEEMVKNAVEASDEAFDDLQLARVLPMLILKASYIGYHTCTWIRARVSVAKVHADGGKSENELEGRYTRALAPILIEGMFPSSSDIAAAKK</sequence>
<dbReference type="PANTHER" id="PTHR37743">
    <property type="entry name" value="ARM REPEAT SUPERFAMILY PROTEIN"/>
    <property type="match status" value="1"/>
</dbReference>
<protein>
    <submittedName>
        <fullName evidence="1">Uncharacterized protein</fullName>
    </submittedName>
</protein>
<accession>A0A9P8CXA7</accession>
<dbReference type="PANTHER" id="PTHR37743:SF1">
    <property type="entry name" value="ARM REPEAT SUPERFAMILY PROTEIN"/>
    <property type="match status" value="1"/>
</dbReference>
<gene>
    <name evidence="1" type="ORF">KVV02_001008</name>
</gene>
<dbReference type="InterPro" id="IPR016024">
    <property type="entry name" value="ARM-type_fold"/>
</dbReference>
<proteinExistence type="predicted"/>
<dbReference type="SUPFAM" id="SSF48371">
    <property type="entry name" value="ARM repeat"/>
    <property type="match status" value="1"/>
</dbReference>
<dbReference type="Proteomes" id="UP000717515">
    <property type="component" value="Unassembled WGS sequence"/>
</dbReference>
<dbReference type="AlphaFoldDB" id="A0A9P8CXA7"/>
<name>A0A9P8CXA7_MORAP</name>
<organism evidence="1 2">
    <name type="scientific">Mortierella alpina</name>
    <name type="common">Oleaginous fungus</name>
    <name type="synonym">Mortierella renispora</name>
    <dbReference type="NCBI Taxonomy" id="64518"/>
    <lineage>
        <taxon>Eukaryota</taxon>
        <taxon>Fungi</taxon>
        <taxon>Fungi incertae sedis</taxon>
        <taxon>Mucoromycota</taxon>
        <taxon>Mortierellomycotina</taxon>
        <taxon>Mortierellomycetes</taxon>
        <taxon>Mortierellales</taxon>
        <taxon>Mortierellaceae</taxon>
        <taxon>Mortierella</taxon>
    </lineage>
</organism>
<comment type="caution">
    <text evidence="1">The sequence shown here is derived from an EMBL/GenBank/DDBJ whole genome shotgun (WGS) entry which is preliminary data.</text>
</comment>
<evidence type="ECO:0000313" key="2">
    <source>
        <dbReference type="Proteomes" id="UP000717515"/>
    </source>
</evidence>
<dbReference type="EMBL" id="JAIFTL010000165">
    <property type="protein sequence ID" value="KAG9322116.1"/>
    <property type="molecule type" value="Genomic_DNA"/>
</dbReference>
<evidence type="ECO:0000313" key="1">
    <source>
        <dbReference type="EMBL" id="KAG9322116.1"/>
    </source>
</evidence>